<dbReference type="CDD" id="cd01125">
    <property type="entry name" value="RepA_RSF1010_like"/>
    <property type="match status" value="1"/>
</dbReference>
<evidence type="ECO:0000259" key="1">
    <source>
        <dbReference type="Pfam" id="PF08707"/>
    </source>
</evidence>
<dbReference type="AlphaFoldDB" id="A0A9E2KKM0"/>
<organism evidence="2 3">
    <name type="scientific">Candidatus Faecalibacterium intestinavium</name>
    <dbReference type="NCBI Taxonomy" id="2838580"/>
    <lineage>
        <taxon>Bacteria</taxon>
        <taxon>Bacillati</taxon>
        <taxon>Bacillota</taxon>
        <taxon>Clostridia</taxon>
        <taxon>Eubacteriales</taxon>
        <taxon>Oscillospiraceae</taxon>
        <taxon>Faecalibacterium</taxon>
    </lineage>
</organism>
<dbReference type="Proteomes" id="UP000824178">
    <property type="component" value="Unassembled WGS sequence"/>
</dbReference>
<comment type="caution">
    <text evidence="2">The sequence shown here is derived from an EMBL/GenBank/DDBJ whole genome shotgun (WGS) entry which is preliminary data.</text>
</comment>
<gene>
    <name evidence="2" type="ORF">H9864_02775</name>
</gene>
<dbReference type="Pfam" id="PF08707">
    <property type="entry name" value="PriCT_2"/>
    <property type="match status" value="1"/>
</dbReference>
<name>A0A9E2KKM0_9FIRM</name>
<dbReference type="GO" id="GO:0016817">
    <property type="term" value="F:hydrolase activity, acting on acid anhydrides"/>
    <property type="evidence" value="ECO:0007669"/>
    <property type="project" value="InterPro"/>
</dbReference>
<evidence type="ECO:0000313" key="2">
    <source>
        <dbReference type="EMBL" id="MBU3819287.1"/>
    </source>
</evidence>
<dbReference type="InterPro" id="IPR014819">
    <property type="entry name" value="PriCT_2"/>
</dbReference>
<protein>
    <submittedName>
        <fullName evidence="2">AAA family ATPase</fullName>
    </submittedName>
</protein>
<reference evidence="2" key="1">
    <citation type="journal article" date="2021" name="PeerJ">
        <title>Extensive microbial diversity within the chicken gut microbiome revealed by metagenomics and culture.</title>
        <authorList>
            <person name="Gilroy R."/>
            <person name="Ravi A."/>
            <person name="Getino M."/>
            <person name="Pursley I."/>
            <person name="Horton D.L."/>
            <person name="Alikhan N.F."/>
            <person name="Baker D."/>
            <person name="Gharbi K."/>
            <person name="Hall N."/>
            <person name="Watson M."/>
            <person name="Adriaenssens E.M."/>
            <person name="Foster-Nyarko E."/>
            <person name="Jarju S."/>
            <person name="Secka A."/>
            <person name="Antonio M."/>
            <person name="Oren A."/>
            <person name="Chaudhuri R.R."/>
            <person name="La Ragione R."/>
            <person name="Hildebrand F."/>
            <person name="Pallen M.J."/>
        </authorList>
    </citation>
    <scope>NUCLEOTIDE SEQUENCE</scope>
    <source>
        <strain evidence="2">742</strain>
    </source>
</reference>
<dbReference type="SUPFAM" id="SSF52540">
    <property type="entry name" value="P-loop containing nucleoside triphosphate hydrolases"/>
    <property type="match status" value="1"/>
</dbReference>
<dbReference type="EMBL" id="JAHLFH010000056">
    <property type="protein sequence ID" value="MBU3819287.1"/>
    <property type="molecule type" value="Genomic_DNA"/>
</dbReference>
<dbReference type="Gene3D" id="3.40.50.300">
    <property type="entry name" value="P-loop containing nucleotide triphosphate hydrolases"/>
    <property type="match status" value="1"/>
</dbReference>
<feature type="domain" description="Primase C-terminal 2" evidence="1">
    <location>
        <begin position="10"/>
        <end position="81"/>
    </location>
</feature>
<proteinExistence type="predicted"/>
<dbReference type="InterPro" id="IPR027417">
    <property type="entry name" value="P-loop_NTPase"/>
</dbReference>
<sequence length="749" mass="82728">MDQKTSDLLSALDSLSPAGLTYQEWCAVGMGLKEAGQPCAVWEEWSARDGGRYHKGECEKKWDSFKGAARPVTENSIFALARAHGWAGNPNAAGQPLDWGDELALSPRPAGVVVDANWLEVSDQPFEALLPAQWDPAGQLIRYLRALFEPEEHVAYVTKSFPDKDKPRPTKGCWDRTAEQLIAELESCGGDLGKVLGDYDPAVGAWICFNPVDGRGRSNDNVTDYRFALVECDEMELSRQAALIRQLELPCAALVYSGGKSLHAIVRVEAADYAEYRRRVDYLYETCRKNGLSLDPQNRNPSRLSRMPGVVRGEKKQVLLDTNCGKSCWAAWQDWVEGQTDELPDTESLAASWGDLPALSPPLIEGVLRQGHKMLLAGPSKAGKSFALIELSICIAEGASWLGRWPCAPGRVLYINLELDRASCLHRFADVYKALGLAPEHIDRIDLWNLRGASVPMDKLAPKLIRRAKNRGYLAVILDPIYKVLTGDENSADQMARFCNQFDLVCRQLGCAVIYCHHHSKGLQGAKRSMDRASGSGVFARDPDALLDMTELSPTEAIRTQLENKTQAAACKAALDEAGQADAYTRDDLCSKARMLDLCKEQLTGAALRALEGRLDAARTRAAGMTAWRIEGTLREFARFDPVNLWFDYPIHRLDTGLLDDLEPEGDFKALGMKGAAKRWGDKEKLEKDKKNQLSNAFEACTIDGAVTLYAMAEYLDLKPDTVKRRLKADGGYWIEDGKVGRKEPGSAG</sequence>
<dbReference type="Pfam" id="PF13481">
    <property type="entry name" value="AAA_25"/>
    <property type="match status" value="1"/>
</dbReference>
<dbReference type="InterPro" id="IPR038724">
    <property type="entry name" value="RepA"/>
</dbReference>
<reference evidence="2" key="2">
    <citation type="submission" date="2021-04" db="EMBL/GenBank/DDBJ databases">
        <authorList>
            <person name="Gilroy R."/>
        </authorList>
    </citation>
    <scope>NUCLEOTIDE SEQUENCE</scope>
    <source>
        <strain evidence="2">742</strain>
    </source>
</reference>
<accession>A0A9E2KKM0</accession>
<evidence type="ECO:0000313" key="3">
    <source>
        <dbReference type="Proteomes" id="UP000824178"/>
    </source>
</evidence>